<comment type="caution">
    <text evidence="1">The sequence shown here is derived from an EMBL/GenBank/DDBJ whole genome shotgun (WGS) entry which is preliminary data.</text>
</comment>
<evidence type="ECO:0000313" key="1">
    <source>
        <dbReference type="EMBL" id="MCD2424371.1"/>
    </source>
</evidence>
<proteinExistence type="predicted"/>
<name>A0ABS8PWV5_9BACT</name>
<keyword evidence="2" id="KW-1185">Reference proteome</keyword>
<dbReference type="EMBL" id="JAJNEC010000005">
    <property type="protein sequence ID" value="MCD2424371.1"/>
    <property type="molecule type" value="Genomic_DNA"/>
</dbReference>
<evidence type="ECO:0000313" key="2">
    <source>
        <dbReference type="Proteomes" id="UP001199816"/>
    </source>
</evidence>
<protein>
    <submittedName>
        <fullName evidence="1">Uncharacterized protein</fullName>
    </submittedName>
</protein>
<sequence>MAEIKRRTIIFSTGKQIRIFGNSLGIGKTLEVGEVYMPNFFSLNNETDPEETSRIVQNPHRLTAAELMELADLMMLYWLQLKENIRKFGIENPKVFIRDTGK</sequence>
<dbReference type="Proteomes" id="UP001199816">
    <property type="component" value="Unassembled WGS sequence"/>
</dbReference>
<reference evidence="1 2" key="1">
    <citation type="submission" date="2021-11" db="EMBL/GenBank/DDBJ databases">
        <title>Genomic of Niabella pedocola.</title>
        <authorList>
            <person name="Wu T."/>
        </authorList>
    </citation>
    <scope>NUCLEOTIDE SEQUENCE [LARGE SCALE GENOMIC DNA]</scope>
    <source>
        <strain evidence="1 2">JCM 31011</strain>
    </source>
</reference>
<gene>
    <name evidence="1" type="ORF">LQ567_16445</name>
</gene>
<dbReference type="RefSeq" id="WP_231006048.1">
    <property type="nucleotide sequence ID" value="NZ_JAJNEC010000005.1"/>
</dbReference>
<accession>A0ABS8PWV5</accession>
<organism evidence="1 2">
    <name type="scientific">Niabella pedocola</name>
    <dbReference type="NCBI Taxonomy" id="1752077"/>
    <lineage>
        <taxon>Bacteria</taxon>
        <taxon>Pseudomonadati</taxon>
        <taxon>Bacteroidota</taxon>
        <taxon>Chitinophagia</taxon>
        <taxon>Chitinophagales</taxon>
        <taxon>Chitinophagaceae</taxon>
        <taxon>Niabella</taxon>
    </lineage>
</organism>